<feature type="region of interest" description="Disordered" evidence="7">
    <location>
        <begin position="1"/>
        <end position="22"/>
    </location>
</feature>
<evidence type="ECO:0000256" key="8">
    <source>
        <dbReference type="SAM" id="Phobius"/>
    </source>
</evidence>
<organism evidence="9">
    <name type="scientific">marine metagenome</name>
    <dbReference type="NCBI Taxonomy" id="408172"/>
    <lineage>
        <taxon>unclassified sequences</taxon>
        <taxon>metagenomes</taxon>
        <taxon>ecological metagenomes</taxon>
    </lineage>
</organism>
<evidence type="ECO:0000256" key="1">
    <source>
        <dbReference type="ARBA" id="ARBA00022475"/>
    </source>
</evidence>
<proteinExistence type="predicted"/>
<evidence type="ECO:0000256" key="7">
    <source>
        <dbReference type="SAM" id="MobiDB-lite"/>
    </source>
</evidence>
<evidence type="ECO:0000313" key="9">
    <source>
        <dbReference type="EMBL" id="SVC77949.1"/>
    </source>
</evidence>
<evidence type="ECO:0000256" key="4">
    <source>
        <dbReference type="ARBA" id="ARBA00022989"/>
    </source>
</evidence>
<dbReference type="GO" id="GO:0030428">
    <property type="term" value="C:cell septum"/>
    <property type="evidence" value="ECO:0007669"/>
    <property type="project" value="TreeGrafter"/>
</dbReference>
<dbReference type="AlphaFoldDB" id="A0A382PX64"/>
<dbReference type="GO" id="GO:0043093">
    <property type="term" value="P:FtsZ-dependent cytokinesis"/>
    <property type="evidence" value="ECO:0007669"/>
    <property type="project" value="TreeGrafter"/>
</dbReference>
<dbReference type="Pfam" id="PF04977">
    <property type="entry name" value="DivIC"/>
    <property type="match status" value="1"/>
</dbReference>
<keyword evidence="2" id="KW-0132">Cell division</keyword>
<keyword evidence="5 8" id="KW-0472">Membrane</keyword>
<keyword evidence="4 8" id="KW-1133">Transmembrane helix</keyword>
<evidence type="ECO:0000256" key="2">
    <source>
        <dbReference type="ARBA" id="ARBA00022618"/>
    </source>
</evidence>
<dbReference type="PANTHER" id="PTHR37485:SF1">
    <property type="entry name" value="CELL DIVISION PROTEIN FTSB"/>
    <property type="match status" value="1"/>
</dbReference>
<keyword evidence="6" id="KW-0131">Cell cycle</keyword>
<dbReference type="PANTHER" id="PTHR37485">
    <property type="entry name" value="CELL DIVISION PROTEIN FTSB"/>
    <property type="match status" value="1"/>
</dbReference>
<protein>
    <recommendedName>
        <fullName evidence="10">Septum formation initiator</fullName>
    </recommendedName>
</protein>
<accession>A0A382PX64</accession>
<evidence type="ECO:0000256" key="6">
    <source>
        <dbReference type="ARBA" id="ARBA00023306"/>
    </source>
</evidence>
<name>A0A382PX64_9ZZZZ</name>
<dbReference type="InterPro" id="IPR007060">
    <property type="entry name" value="FtsL/DivIC"/>
</dbReference>
<evidence type="ECO:0000256" key="3">
    <source>
        <dbReference type="ARBA" id="ARBA00022692"/>
    </source>
</evidence>
<evidence type="ECO:0008006" key="10">
    <source>
        <dbReference type="Google" id="ProtNLM"/>
    </source>
</evidence>
<dbReference type="InterPro" id="IPR023081">
    <property type="entry name" value="Cell_div_FtsB"/>
</dbReference>
<dbReference type="EMBL" id="UINC01110441">
    <property type="protein sequence ID" value="SVC77949.1"/>
    <property type="molecule type" value="Genomic_DNA"/>
</dbReference>
<keyword evidence="1" id="KW-1003">Cell membrane</keyword>
<evidence type="ECO:0000256" key="5">
    <source>
        <dbReference type="ARBA" id="ARBA00023136"/>
    </source>
</evidence>
<feature type="transmembrane region" description="Helical" evidence="8">
    <location>
        <begin position="26"/>
        <end position="44"/>
    </location>
</feature>
<reference evidence="9" key="1">
    <citation type="submission" date="2018-05" db="EMBL/GenBank/DDBJ databases">
        <authorList>
            <person name="Lanie J.A."/>
            <person name="Ng W.-L."/>
            <person name="Kazmierczak K.M."/>
            <person name="Andrzejewski T.M."/>
            <person name="Davidsen T.M."/>
            <person name="Wayne K.J."/>
            <person name="Tettelin H."/>
            <person name="Glass J.I."/>
            <person name="Rusch D."/>
            <person name="Podicherti R."/>
            <person name="Tsui H.-C.T."/>
            <person name="Winkler M.E."/>
        </authorList>
    </citation>
    <scope>NUCLEOTIDE SEQUENCE</scope>
</reference>
<keyword evidence="3 8" id="KW-0812">Transmembrane</keyword>
<gene>
    <name evidence="9" type="ORF">METZ01_LOCUS330803</name>
</gene>
<sequence>MPKIELPRAPEQNARSKPSPPRSRRAIHFLLLFIASILLADALIGERGFFEARRAQHHQATQKKEIARQRQENFRLRMEAKQLTNGEPRSIEAIARGELGLIRKDEVLFIIRNVKPTLQEPQ</sequence>